<dbReference type="InterPro" id="IPR036259">
    <property type="entry name" value="MFS_trans_sf"/>
</dbReference>
<name>A0A8K0GF53_IGNLU</name>
<dbReference type="Gene3D" id="1.20.1250.20">
    <property type="entry name" value="MFS general substrate transporter like domains"/>
    <property type="match status" value="1"/>
</dbReference>
<dbReference type="EMBL" id="VTPC01004177">
    <property type="protein sequence ID" value="KAF2897419.1"/>
    <property type="molecule type" value="Genomic_DNA"/>
</dbReference>
<evidence type="ECO:0000256" key="1">
    <source>
        <dbReference type="ARBA" id="ARBA00004141"/>
    </source>
</evidence>
<feature type="transmembrane region" description="Helical" evidence="5">
    <location>
        <begin position="449"/>
        <end position="471"/>
    </location>
</feature>
<feature type="transmembrane region" description="Helical" evidence="5">
    <location>
        <begin position="47"/>
        <end position="66"/>
    </location>
</feature>
<dbReference type="InterPro" id="IPR005828">
    <property type="entry name" value="MFS_sugar_transport-like"/>
</dbReference>
<dbReference type="Proteomes" id="UP000801492">
    <property type="component" value="Unassembled WGS sequence"/>
</dbReference>
<feature type="transmembrane region" description="Helical" evidence="5">
    <location>
        <begin position="205"/>
        <end position="229"/>
    </location>
</feature>
<feature type="transmembrane region" description="Helical" evidence="5">
    <location>
        <begin position="511"/>
        <end position="531"/>
    </location>
</feature>
<accession>A0A8K0GF53</accession>
<comment type="subcellular location">
    <subcellularLocation>
        <location evidence="1">Membrane</location>
        <topology evidence="1">Multi-pass membrane protein</topology>
    </subcellularLocation>
</comment>
<dbReference type="InterPro" id="IPR005829">
    <property type="entry name" value="Sugar_transporter_CS"/>
</dbReference>
<sequence>MRAFKELLQQSSVQKDDEGPPDFDQQDDISTREEFIKELTKVGGRSLWSLLVIILMCMPGFCYILLHTNFTKVTTSNFDTRCLIPELENANWTYDDIRTISTPANANCSYYLYNYVILRGMGFKKALKRTRTLRPPSVARCETFVHRSHNQYSLYQEFSLVCKQAIHEEFLNISPVYGKIFASLFLVPLADLIGRKQLINWGVRIFLAGGLVVALAPSFEALVFGRVLIGMAYTTMIHSIEAVVVEISSIDVRPLRFIAMNTGIALGYCIVPLIATKVWHWRTLQWAVCSSLLILPLTAWLVPESPRWFFSKGRKAKAWATLHTLRDPVAQSELLTAYRNDRKNYISEVHEHVNELRHFLTSKLWFLTALFAFVGAVYFKNFVGRFPMKFIVTRKIYLILSGGVEMISYMVCLALLLLPSRRTTMGISFFTCAILYIIASQLKIGSIEGLVCILLTEIASGSIHTSARLYIAENVPTSHRCTIAGFAEGMGAGISTIIMFNLYANFIQDKVLFLLLGCICLLGTIMSYFAYEVKGKDIFDTIREMKRFRG</sequence>
<dbReference type="GO" id="GO:0022857">
    <property type="term" value="F:transmembrane transporter activity"/>
    <property type="evidence" value="ECO:0007669"/>
    <property type="project" value="InterPro"/>
</dbReference>
<dbReference type="PROSITE" id="PS00216">
    <property type="entry name" value="SUGAR_TRANSPORT_1"/>
    <property type="match status" value="1"/>
</dbReference>
<comment type="caution">
    <text evidence="7">The sequence shown here is derived from an EMBL/GenBank/DDBJ whole genome shotgun (WGS) entry which is preliminary data.</text>
</comment>
<proteinExistence type="predicted"/>
<organism evidence="7 8">
    <name type="scientific">Ignelater luminosus</name>
    <name type="common">Cucubano</name>
    <name type="synonym">Pyrophorus luminosus</name>
    <dbReference type="NCBI Taxonomy" id="2038154"/>
    <lineage>
        <taxon>Eukaryota</taxon>
        <taxon>Metazoa</taxon>
        <taxon>Ecdysozoa</taxon>
        <taxon>Arthropoda</taxon>
        <taxon>Hexapoda</taxon>
        <taxon>Insecta</taxon>
        <taxon>Pterygota</taxon>
        <taxon>Neoptera</taxon>
        <taxon>Endopterygota</taxon>
        <taxon>Coleoptera</taxon>
        <taxon>Polyphaga</taxon>
        <taxon>Elateriformia</taxon>
        <taxon>Elateroidea</taxon>
        <taxon>Elateridae</taxon>
        <taxon>Agrypninae</taxon>
        <taxon>Pyrophorini</taxon>
        <taxon>Ignelater</taxon>
    </lineage>
</organism>
<dbReference type="GO" id="GO:0016020">
    <property type="term" value="C:membrane"/>
    <property type="evidence" value="ECO:0007669"/>
    <property type="project" value="UniProtKB-SubCell"/>
</dbReference>
<feature type="transmembrane region" description="Helical" evidence="5">
    <location>
        <begin position="396"/>
        <end position="418"/>
    </location>
</feature>
<evidence type="ECO:0000313" key="8">
    <source>
        <dbReference type="Proteomes" id="UP000801492"/>
    </source>
</evidence>
<feature type="transmembrane region" description="Helical" evidence="5">
    <location>
        <begin position="483"/>
        <end position="504"/>
    </location>
</feature>
<evidence type="ECO:0000313" key="7">
    <source>
        <dbReference type="EMBL" id="KAF2897419.1"/>
    </source>
</evidence>
<reference evidence="7" key="1">
    <citation type="submission" date="2019-08" db="EMBL/GenBank/DDBJ databases">
        <title>The genome of the North American firefly Photinus pyralis.</title>
        <authorList>
            <consortium name="Photinus pyralis genome working group"/>
            <person name="Fallon T.R."/>
            <person name="Sander Lower S.E."/>
            <person name="Weng J.-K."/>
        </authorList>
    </citation>
    <scope>NUCLEOTIDE SEQUENCE</scope>
    <source>
        <strain evidence="7">TRF0915ILg1</strain>
        <tissue evidence="7">Whole body</tissue>
    </source>
</reference>
<keyword evidence="4 5" id="KW-0472">Membrane</keyword>
<keyword evidence="8" id="KW-1185">Reference proteome</keyword>
<dbReference type="SUPFAM" id="SSF103473">
    <property type="entry name" value="MFS general substrate transporter"/>
    <property type="match status" value="1"/>
</dbReference>
<evidence type="ECO:0000259" key="6">
    <source>
        <dbReference type="PROSITE" id="PS50850"/>
    </source>
</evidence>
<evidence type="ECO:0000256" key="3">
    <source>
        <dbReference type="ARBA" id="ARBA00022989"/>
    </source>
</evidence>
<feature type="transmembrane region" description="Helical" evidence="5">
    <location>
        <begin position="364"/>
        <end position="384"/>
    </location>
</feature>
<dbReference type="AlphaFoldDB" id="A0A8K0GF53"/>
<feature type="transmembrane region" description="Helical" evidence="5">
    <location>
        <begin position="283"/>
        <end position="302"/>
    </location>
</feature>
<dbReference type="PANTHER" id="PTHR24064">
    <property type="entry name" value="SOLUTE CARRIER FAMILY 22 MEMBER"/>
    <property type="match status" value="1"/>
</dbReference>
<keyword evidence="2 5" id="KW-0812">Transmembrane</keyword>
<dbReference type="OrthoDB" id="6133115at2759"/>
<feature type="domain" description="Major facilitator superfamily (MFS) profile" evidence="6">
    <location>
        <begin position="114"/>
        <end position="535"/>
    </location>
</feature>
<dbReference type="InterPro" id="IPR020846">
    <property type="entry name" value="MFS_dom"/>
</dbReference>
<evidence type="ECO:0000256" key="4">
    <source>
        <dbReference type="ARBA" id="ARBA00023136"/>
    </source>
</evidence>
<dbReference type="Pfam" id="PF00083">
    <property type="entry name" value="Sugar_tr"/>
    <property type="match status" value="1"/>
</dbReference>
<dbReference type="PROSITE" id="PS50850">
    <property type="entry name" value="MFS"/>
    <property type="match status" value="1"/>
</dbReference>
<protein>
    <recommendedName>
        <fullName evidence="6">Major facilitator superfamily (MFS) profile domain-containing protein</fullName>
    </recommendedName>
</protein>
<evidence type="ECO:0000256" key="2">
    <source>
        <dbReference type="ARBA" id="ARBA00022692"/>
    </source>
</evidence>
<gene>
    <name evidence="7" type="ORF">ILUMI_08745</name>
</gene>
<feature type="transmembrane region" description="Helical" evidence="5">
    <location>
        <begin position="424"/>
        <end position="442"/>
    </location>
</feature>
<keyword evidence="3 5" id="KW-1133">Transmembrane helix</keyword>
<evidence type="ECO:0000256" key="5">
    <source>
        <dbReference type="SAM" id="Phobius"/>
    </source>
</evidence>
<feature type="transmembrane region" description="Helical" evidence="5">
    <location>
        <begin position="257"/>
        <end position="276"/>
    </location>
</feature>